<dbReference type="InterPro" id="IPR032466">
    <property type="entry name" value="Metal_Hydrolase"/>
</dbReference>
<keyword evidence="1" id="KW-0378">Hydrolase</keyword>
<sequence>MSQAMHALFAPWVVPVEQPVIDNGAVVIRQGVIVDVGSSEYIRQRFPNAVRVELEGVLMPGLVNGHTHLELSHLAGGSELHEGELFVDWVESLIARRGQENSEQEIASASDSALAKQYLSGVVLLGDIANSRYDGSEQPDDCRAYPTVVRMLEFLAPTRQACDLVTQAIDTLQQGVVATAHAPYSTSPHIIQALKKRSRELGHPFSIHVAESGDEVEFIRKNLGPFRNFLEKRNSWDGTLDFGPLHSDGTVEYLNKLGVLDTKTLLVHCIHVSDRELEIIADSGANICLCPGSNEFLKVGRAPVEKMVNMDILPALGTDSLASNTSLDMWREMQLLAVNNSGLSCDTILAMATRGGARALQRGNDYGALGRGKSADFIHVNSKHLKKCRTREELIAGLVRKGRPGYIRHVADEIDKWTGHVTPVR</sequence>
<dbReference type="AlphaFoldDB" id="A0A1H0PCL7"/>
<dbReference type="Pfam" id="PF01979">
    <property type="entry name" value="Amidohydro_1"/>
    <property type="match status" value="1"/>
</dbReference>
<dbReference type="Proteomes" id="UP000199073">
    <property type="component" value="Unassembled WGS sequence"/>
</dbReference>
<dbReference type="PANTHER" id="PTHR43794">
    <property type="entry name" value="AMINOHYDROLASE SSNA-RELATED"/>
    <property type="match status" value="1"/>
</dbReference>
<dbReference type="Gene3D" id="3.20.20.140">
    <property type="entry name" value="Metal-dependent hydrolases"/>
    <property type="match status" value="1"/>
</dbReference>
<dbReference type="SUPFAM" id="SSF51338">
    <property type="entry name" value="Composite domain of metallo-dependent hydrolases"/>
    <property type="match status" value="2"/>
</dbReference>
<dbReference type="PANTHER" id="PTHR43794:SF11">
    <property type="entry name" value="AMIDOHYDROLASE-RELATED DOMAIN-CONTAINING PROTEIN"/>
    <property type="match status" value="1"/>
</dbReference>
<dbReference type="InterPro" id="IPR011059">
    <property type="entry name" value="Metal-dep_hydrolase_composite"/>
</dbReference>
<keyword evidence="4" id="KW-1185">Reference proteome</keyword>
<dbReference type="STRING" id="91360.SAMN05660330_01601"/>
<dbReference type="EMBL" id="FNJI01000009">
    <property type="protein sequence ID" value="SDP02445.1"/>
    <property type="molecule type" value="Genomic_DNA"/>
</dbReference>
<evidence type="ECO:0000313" key="3">
    <source>
        <dbReference type="EMBL" id="SDP02445.1"/>
    </source>
</evidence>
<accession>A0A1H0PCL7</accession>
<organism evidence="3 4">
    <name type="scientific">Desulforhopalus singaporensis</name>
    <dbReference type="NCBI Taxonomy" id="91360"/>
    <lineage>
        <taxon>Bacteria</taxon>
        <taxon>Pseudomonadati</taxon>
        <taxon>Thermodesulfobacteriota</taxon>
        <taxon>Desulfobulbia</taxon>
        <taxon>Desulfobulbales</taxon>
        <taxon>Desulfocapsaceae</taxon>
        <taxon>Desulforhopalus</taxon>
    </lineage>
</organism>
<dbReference type="GO" id="GO:0016810">
    <property type="term" value="F:hydrolase activity, acting on carbon-nitrogen (but not peptide) bonds"/>
    <property type="evidence" value="ECO:0007669"/>
    <property type="project" value="InterPro"/>
</dbReference>
<gene>
    <name evidence="3" type="ORF">SAMN05660330_01601</name>
</gene>
<dbReference type="OrthoDB" id="9807210at2"/>
<dbReference type="RefSeq" id="WP_092221598.1">
    <property type="nucleotide sequence ID" value="NZ_FNJI01000009.1"/>
</dbReference>
<evidence type="ECO:0000256" key="1">
    <source>
        <dbReference type="ARBA" id="ARBA00022801"/>
    </source>
</evidence>
<dbReference type="InterPro" id="IPR050287">
    <property type="entry name" value="MTA/SAH_deaminase"/>
</dbReference>
<evidence type="ECO:0000259" key="2">
    <source>
        <dbReference type="Pfam" id="PF01979"/>
    </source>
</evidence>
<proteinExistence type="predicted"/>
<dbReference type="InterPro" id="IPR006680">
    <property type="entry name" value="Amidohydro-rel"/>
</dbReference>
<dbReference type="Gene3D" id="2.30.40.10">
    <property type="entry name" value="Urease, subunit C, domain 1"/>
    <property type="match status" value="1"/>
</dbReference>
<protein>
    <submittedName>
        <fullName evidence="3">Cytosine/adenosine deaminase</fullName>
    </submittedName>
</protein>
<feature type="domain" description="Amidohydrolase-related" evidence="2">
    <location>
        <begin position="57"/>
        <end position="382"/>
    </location>
</feature>
<reference evidence="3 4" key="1">
    <citation type="submission" date="2016-10" db="EMBL/GenBank/DDBJ databases">
        <authorList>
            <person name="de Groot N.N."/>
        </authorList>
    </citation>
    <scope>NUCLEOTIDE SEQUENCE [LARGE SCALE GENOMIC DNA]</scope>
    <source>
        <strain evidence="3 4">DSM 12130</strain>
    </source>
</reference>
<evidence type="ECO:0000313" key="4">
    <source>
        <dbReference type="Proteomes" id="UP000199073"/>
    </source>
</evidence>
<name>A0A1H0PCL7_9BACT</name>
<dbReference type="SUPFAM" id="SSF51556">
    <property type="entry name" value="Metallo-dependent hydrolases"/>
    <property type="match status" value="1"/>
</dbReference>